<proteinExistence type="predicted"/>
<dbReference type="Proteomes" id="UP001055219">
    <property type="component" value="Unassembled WGS sequence"/>
</dbReference>
<dbReference type="RefSeq" id="XP_051362471.1">
    <property type="nucleotide sequence ID" value="XM_051506273.1"/>
</dbReference>
<evidence type="ECO:0000256" key="2">
    <source>
        <dbReference type="SAM" id="MobiDB-lite"/>
    </source>
</evidence>
<dbReference type="GeneID" id="75831811"/>
<feature type="region of interest" description="Disordered" evidence="2">
    <location>
        <begin position="1"/>
        <end position="47"/>
    </location>
</feature>
<accession>A0A9P9Y1G9</accession>
<keyword evidence="1" id="KW-0175">Coiled coil</keyword>
<name>A0A9P9Y1G9_9HYPO</name>
<sequence length="416" mass="45391">MISSRVASRTARQTAMRSTRLPYRQPVRFQSTASSSSSSSSGGPSSSGHLAAGLAGGVIGAGVFYSLYTFTPAGRTASTINKTAKEANKKYNEAAQKLQEKTPNADQAVDSIKQFAYSYVAWIPGGRAYVDTAFNDWEKVRQNHKEEADKLVSDAYKQFQDIAKSGLSLETASKAYEVLAGLAKKVADLSGDAFADILDNHPQVKEKLGSNVDQLKRMGDEYGPEAKKQVDETWRQLKDIVAGGVSVSSLDKARQLIDDKVKQVKKLGDEAWNKAYEQAKPTLDKNPKVKEIIENNADALKQGNAKELFEKAKSSIDSGNVDDLKKYVDSAVSKAKDTASTGSGGGVWGEVGKYVKMIPQADEIFPKLKQLSEVAENHKEEGEKLLRETAEDLKKLLEEKSKKGEEIVEKAKKDAK</sequence>
<feature type="compositionally biased region" description="Polar residues" evidence="2">
    <location>
        <begin position="1"/>
        <end position="17"/>
    </location>
</feature>
<evidence type="ECO:0000313" key="3">
    <source>
        <dbReference type="EMBL" id="KAI6781615.1"/>
    </source>
</evidence>
<reference evidence="3" key="2">
    <citation type="submission" date="2022-07" db="EMBL/GenBank/DDBJ databases">
        <authorList>
            <person name="Goncalves M.F.M."/>
            <person name="Hilario S."/>
            <person name="Van De Peer Y."/>
            <person name="Esteves A.C."/>
            <person name="Alves A."/>
        </authorList>
    </citation>
    <scope>NUCLEOTIDE SEQUENCE</scope>
    <source>
        <strain evidence="3">MUM 19.33</strain>
    </source>
</reference>
<keyword evidence="4" id="KW-1185">Reference proteome</keyword>
<reference evidence="3" key="1">
    <citation type="journal article" date="2021" name="J Fungi (Basel)">
        <title>Genomic and Metabolomic Analyses of the Marine Fungus Emericellopsis cladophorae: Insights into Saltwater Adaptability Mechanisms and Its Biosynthetic Potential.</title>
        <authorList>
            <person name="Goncalves M.F.M."/>
            <person name="Hilario S."/>
            <person name="Van de Peer Y."/>
            <person name="Esteves A.C."/>
            <person name="Alves A."/>
        </authorList>
    </citation>
    <scope>NUCLEOTIDE SEQUENCE</scope>
    <source>
        <strain evidence="3">MUM 19.33</strain>
    </source>
</reference>
<comment type="caution">
    <text evidence="3">The sequence shown here is derived from an EMBL/GenBank/DDBJ whole genome shotgun (WGS) entry which is preliminary data.</text>
</comment>
<evidence type="ECO:0000313" key="4">
    <source>
        <dbReference type="Proteomes" id="UP001055219"/>
    </source>
</evidence>
<organism evidence="3 4">
    <name type="scientific">Emericellopsis cladophorae</name>
    <dbReference type="NCBI Taxonomy" id="2686198"/>
    <lineage>
        <taxon>Eukaryota</taxon>
        <taxon>Fungi</taxon>
        <taxon>Dikarya</taxon>
        <taxon>Ascomycota</taxon>
        <taxon>Pezizomycotina</taxon>
        <taxon>Sordariomycetes</taxon>
        <taxon>Hypocreomycetidae</taxon>
        <taxon>Hypocreales</taxon>
        <taxon>Bionectriaceae</taxon>
        <taxon>Emericellopsis</taxon>
    </lineage>
</organism>
<dbReference type="EMBL" id="JAGIXG020000020">
    <property type="protein sequence ID" value="KAI6781615.1"/>
    <property type="molecule type" value="Genomic_DNA"/>
</dbReference>
<dbReference type="OrthoDB" id="3883941at2759"/>
<dbReference type="AlphaFoldDB" id="A0A9P9Y1G9"/>
<feature type="compositionally biased region" description="Low complexity" evidence="2">
    <location>
        <begin position="31"/>
        <end position="47"/>
    </location>
</feature>
<evidence type="ECO:0000256" key="1">
    <source>
        <dbReference type="SAM" id="Coils"/>
    </source>
</evidence>
<feature type="coiled-coil region" evidence="1">
    <location>
        <begin position="368"/>
        <end position="414"/>
    </location>
</feature>
<evidence type="ECO:0008006" key="5">
    <source>
        <dbReference type="Google" id="ProtNLM"/>
    </source>
</evidence>
<protein>
    <recommendedName>
        <fullName evidence="5">Apolipoprotein/apolipophorin</fullName>
    </recommendedName>
</protein>
<gene>
    <name evidence="3" type="ORF">J7T54_005326</name>
</gene>